<evidence type="ECO:0000256" key="2">
    <source>
        <dbReference type="ARBA" id="ARBA00023002"/>
    </source>
</evidence>
<sequence>MTNDQQKLGVALVGLGRYSEGQLGPALTETQHCYLAGVVSGSEEKRRQWQARYDLPGSNLYHYDTLEAMAGNPAIDIVYVVLPNALHAEYVIRAAKAGKHVICEKPMATSVEECRQMIHACREAGVLLSMGYRLHFDPFNKEMMRLGQDEIFGKVKRIVADDSMTIEKEEWRLDGALAGGGPLMNNGVYCVQAALFVTGELPVAIRAEFSPKTRPDLFRTVEEGIQWEMEFASGKKAICESSYSKDGNLLRVTAERGWFELDPAYEYKGLKGRTSQGPMEFPAIRQQAAQLDDFASCVKRSGASRVPGEMGMRDVEIMMAIYESARKGGERVTLHLEAYQDMIEV</sequence>
<comment type="similarity">
    <text evidence="1">Belongs to the Gfo/Idh/MocA family.</text>
</comment>
<evidence type="ECO:0000259" key="3">
    <source>
        <dbReference type="Pfam" id="PF01408"/>
    </source>
</evidence>
<dbReference type="InterPro" id="IPR008354">
    <property type="entry name" value="Glc-Fru_OxRdtase_bac"/>
</dbReference>
<dbReference type="Gene3D" id="3.30.360.10">
    <property type="entry name" value="Dihydrodipicolinate Reductase, domain 2"/>
    <property type="match status" value="1"/>
</dbReference>
<keyword evidence="2" id="KW-0560">Oxidoreductase</keyword>
<gene>
    <name evidence="5" type="ORF">KK078_27235</name>
</gene>
<comment type="caution">
    <text evidence="5">The sequence shown here is derived from an EMBL/GenBank/DDBJ whole genome shotgun (WGS) entry which is preliminary data.</text>
</comment>
<dbReference type="GO" id="GO:0016491">
    <property type="term" value="F:oxidoreductase activity"/>
    <property type="evidence" value="ECO:0007669"/>
    <property type="project" value="UniProtKB-KW"/>
</dbReference>
<evidence type="ECO:0000256" key="1">
    <source>
        <dbReference type="ARBA" id="ARBA00010928"/>
    </source>
</evidence>
<dbReference type="PRINTS" id="PR01775">
    <property type="entry name" value="GLFROXRDTASE"/>
</dbReference>
<organism evidence="5 6">
    <name type="scientific">Dawidia soli</name>
    <dbReference type="NCBI Taxonomy" id="2782352"/>
    <lineage>
        <taxon>Bacteria</taxon>
        <taxon>Pseudomonadati</taxon>
        <taxon>Bacteroidota</taxon>
        <taxon>Cytophagia</taxon>
        <taxon>Cytophagales</taxon>
        <taxon>Chryseotaleaceae</taxon>
        <taxon>Dawidia</taxon>
    </lineage>
</organism>
<protein>
    <submittedName>
        <fullName evidence="5">Gfo/Idh/MocA family oxidoreductase</fullName>
    </submittedName>
</protein>
<dbReference type="GO" id="GO:0000166">
    <property type="term" value="F:nucleotide binding"/>
    <property type="evidence" value="ECO:0007669"/>
    <property type="project" value="InterPro"/>
</dbReference>
<dbReference type="Pfam" id="PF01408">
    <property type="entry name" value="GFO_IDH_MocA"/>
    <property type="match status" value="1"/>
</dbReference>
<dbReference type="Proteomes" id="UP001319180">
    <property type="component" value="Unassembled WGS sequence"/>
</dbReference>
<dbReference type="EMBL" id="JAHESC010000061">
    <property type="protein sequence ID" value="MBT1690290.1"/>
    <property type="molecule type" value="Genomic_DNA"/>
</dbReference>
<accession>A0AAP2GL66</accession>
<dbReference type="PANTHER" id="PTHR22604">
    <property type="entry name" value="OXIDOREDUCTASES"/>
    <property type="match status" value="1"/>
</dbReference>
<dbReference type="InterPro" id="IPR036291">
    <property type="entry name" value="NAD(P)-bd_dom_sf"/>
</dbReference>
<dbReference type="PANTHER" id="PTHR22604:SF105">
    <property type="entry name" value="TRANS-1,2-DIHYDROBENZENE-1,2-DIOL DEHYDROGENASE"/>
    <property type="match status" value="1"/>
</dbReference>
<evidence type="ECO:0000313" key="5">
    <source>
        <dbReference type="EMBL" id="MBT1690290.1"/>
    </source>
</evidence>
<dbReference type="Pfam" id="PF22725">
    <property type="entry name" value="GFO_IDH_MocA_C3"/>
    <property type="match status" value="1"/>
</dbReference>
<dbReference type="AlphaFoldDB" id="A0AAP2GL66"/>
<dbReference type="Gene3D" id="3.40.50.720">
    <property type="entry name" value="NAD(P)-binding Rossmann-like Domain"/>
    <property type="match status" value="1"/>
</dbReference>
<dbReference type="InterPro" id="IPR055170">
    <property type="entry name" value="GFO_IDH_MocA-like_dom"/>
</dbReference>
<evidence type="ECO:0000313" key="6">
    <source>
        <dbReference type="Proteomes" id="UP001319180"/>
    </source>
</evidence>
<dbReference type="SUPFAM" id="SSF55347">
    <property type="entry name" value="Glyceraldehyde-3-phosphate dehydrogenase-like, C-terminal domain"/>
    <property type="match status" value="1"/>
</dbReference>
<name>A0AAP2GL66_9BACT</name>
<evidence type="ECO:0000259" key="4">
    <source>
        <dbReference type="Pfam" id="PF22725"/>
    </source>
</evidence>
<feature type="domain" description="GFO/IDH/MocA-like oxidoreductase" evidence="4">
    <location>
        <begin position="152"/>
        <end position="259"/>
    </location>
</feature>
<dbReference type="SUPFAM" id="SSF51735">
    <property type="entry name" value="NAD(P)-binding Rossmann-fold domains"/>
    <property type="match status" value="1"/>
</dbReference>
<proteinExistence type="inferred from homology"/>
<dbReference type="InterPro" id="IPR050984">
    <property type="entry name" value="Gfo/Idh/MocA_domain"/>
</dbReference>
<dbReference type="InterPro" id="IPR000683">
    <property type="entry name" value="Gfo/Idh/MocA-like_OxRdtase_N"/>
</dbReference>
<keyword evidence="6" id="KW-1185">Reference proteome</keyword>
<feature type="domain" description="Gfo/Idh/MocA-like oxidoreductase N-terminal" evidence="3">
    <location>
        <begin position="9"/>
        <end position="132"/>
    </location>
</feature>
<reference evidence="5 6" key="1">
    <citation type="submission" date="2021-05" db="EMBL/GenBank/DDBJ databases">
        <title>A Polyphasic approach of four new species of the genus Ohtaekwangia: Ohtaekwangia histidinii sp. nov., Ohtaekwangia cretensis sp. nov., Ohtaekwangia indiensis sp. nov., Ohtaekwangia reichenbachii sp. nov. from diverse environment.</title>
        <authorList>
            <person name="Octaviana S."/>
        </authorList>
    </citation>
    <scope>NUCLEOTIDE SEQUENCE [LARGE SCALE GENOMIC DNA]</scope>
    <source>
        <strain evidence="5 6">PWU37</strain>
    </source>
</reference>